<organism evidence="13 14">
    <name type="scientific">Candidatus Anaerobutyricum stercoris</name>
    <dbReference type="NCBI Taxonomy" id="2838457"/>
    <lineage>
        <taxon>Bacteria</taxon>
        <taxon>Bacillati</taxon>
        <taxon>Bacillota</taxon>
        <taxon>Clostridia</taxon>
        <taxon>Lachnospirales</taxon>
        <taxon>Lachnospiraceae</taxon>
        <taxon>Anaerobutyricum</taxon>
    </lineage>
</organism>
<dbReference type="PANTHER" id="PTHR30437:SF4">
    <property type="entry name" value="TRANSCRIPTION ELONGATION FACTOR GREA"/>
    <property type="match status" value="1"/>
</dbReference>
<comment type="caution">
    <text evidence="13">The sequence shown here is derived from an EMBL/GenBank/DDBJ whole genome shotgun (WGS) entry which is preliminary data.</text>
</comment>
<dbReference type="Gene3D" id="1.10.287.180">
    <property type="entry name" value="Transcription elongation factor, GreA/GreB, N-terminal domain"/>
    <property type="match status" value="1"/>
</dbReference>
<dbReference type="InterPro" id="IPR001437">
    <property type="entry name" value="Tscrpt_elong_fac_GreA/B_C"/>
</dbReference>
<gene>
    <name evidence="9 13" type="primary">greA</name>
    <name evidence="13" type="ORF">H9968_13500</name>
</gene>
<dbReference type="EMBL" id="DXBR01000124">
    <property type="protein sequence ID" value="HIZ40908.1"/>
    <property type="molecule type" value="Genomic_DNA"/>
</dbReference>
<dbReference type="Proteomes" id="UP000824049">
    <property type="component" value="Unassembled WGS sequence"/>
</dbReference>
<dbReference type="InterPro" id="IPR036805">
    <property type="entry name" value="Tscrpt_elong_fac_GreA/B_N_sf"/>
</dbReference>
<dbReference type="PIRSF" id="PIRSF006092">
    <property type="entry name" value="GreA_GreB"/>
    <property type="match status" value="1"/>
</dbReference>
<evidence type="ECO:0000256" key="7">
    <source>
        <dbReference type="ARBA" id="ARBA00024916"/>
    </source>
</evidence>
<evidence type="ECO:0000256" key="5">
    <source>
        <dbReference type="ARBA" id="ARBA00023125"/>
    </source>
</evidence>
<dbReference type="PANTHER" id="PTHR30437">
    <property type="entry name" value="TRANSCRIPTION ELONGATION FACTOR GREA"/>
    <property type="match status" value="1"/>
</dbReference>
<dbReference type="GO" id="GO:0003677">
    <property type="term" value="F:DNA binding"/>
    <property type="evidence" value="ECO:0007669"/>
    <property type="project" value="UniProtKB-UniRule"/>
</dbReference>
<dbReference type="InterPro" id="IPR006359">
    <property type="entry name" value="Tscrpt_elong_fac_GreA"/>
</dbReference>
<sequence>MRHKLTQHDIDKMKEEIEHRKVVVRKELLEHVKEARAHGDLSENFEYHAAKKEKNRNESRIRYLERMIRTSEVVDDHAAADQVGVNKTVTLYFEEDDEEDVFSFVTTVLVDSMKNRVSIESPLGKALMGHHIGDRVYIEVNPQYGYYVEIRDIKPFEDDVPLNKY</sequence>
<keyword evidence="5 9" id="KW-0238">DNA-binding</keyword>
<accession>A0A9D2ENU3</accession>
<evidence type="ECO:0000259" key="11">
    <source>
        <dbReference type="Pfam" id="PF01272"/>
    </source>
</evidence>
<dbReference type="Pfam" id="PF01272">
    <property type="entry name" value="GreA_GreB"/>
    <property type="match status" value="1"/>
</dbReference>
<dbReference type="SUPFAM" id="SSF46557">
    <property type="entry name" value="GreA transcript cleavage protein, N-terminal domain"/>
    <property type="match status" value="1"/>
</dbReference>
<dbReference type="SUPFAM" id="SSF54534">
    <property type="entry name" value="FKBP-like"/>
    <property type="match status" value="1"/>
</dbReference>
<evidence type="ECO:0000256" key="10">
    <source>
        <dbReference type="RuleBase" id="RU000556"/>
    </source>
</evidence>
<evidence type="ECO:0000313" key="14">
    <source>
        <dbReference type="Proteomes" id="UP000824049"/>
    </source>
</evidence>
<evidence type="ECO:0000256" key="8">
    <source>
        <dbReference type="ARBA" id="ARBA00030776"/>
    </source>
</evidence>
<dbReference type="FunFam" id="1.10.287.180:FF:000001">
    <property type="entry name" value="Transcription elongation factor GreA"/>
    <property type="match status" value="1"/>
</dbReference>
<dbReference type="InterPro" id="IPR036953">
    <property type="entry name" value="GreA/GreB_C_sf"/>
</dbReference>
<feature type="domain" description="Transcription elongation factor GreA/GreB C-terminal" evidence="11">
    <location>
        <begin position="80"/>
        <end position="154"/>
    </location>
</feature>
<evidence type="ECO:0000256" key="9">
    <source>
        <dbReference type="HAMAP-Rule" id="MF_00105"/>
    </source>
</evidence>
<dbReference type="Pfam" id="PF03449">
    <property type="entry name" value="GreA_GreB_N"/>
    <property type="match status" value="1"/>
</dbReference>
<keyword evidence="3 9" id="KW-0805">Transcription regulation</keyword>
<dbReference type="NCBIfam" id="TIGR01462">
    <property type="entry name" value="greA"/>
    <property type="match status" value="1"/>
</dbReference>
<dbReference type="NCBIfam" id="NF001263">
    <property type="entry name" value="PRK00226.1-4"/>
    <property type="match status" value="1"/>
</dbReference>
<reference evidence="13" key="1">
    <citation type="journal article" date="2021" name="PeerJ">
        <title>Extensive microbial diversity within the chicken gut microbiome revealed by metagenomics and culture.</title>
        <authorList>
            <person name="Gilroy R."/>
            <person name="Ravi A."/>
            <person name="Getino M."/>
            <person name="Pursley I."/>
            <person name="Horton D.L."/>
            <person name="Alikhan N.F."/>
            <person name="Baker D."/>
            <person name="Gharbi K."/>
            <person name="Hall N."/>
            <person name="Watson M."/>
            <person name="Adriaenssens E.M."/>
            <person name="Foster-Nyarko E."/>
            <person name="Jarju S."/>
            <person name="Secka A."/>
            <person name="Antonio M."/>
            <person name="Oren A."/>
            <person name="Chaudhuri R.R."/>
            <person name="La Ragione R."/>
            <person name="Hildebrand F."/>
            <person name="Pallen M.J."/>
        </authorList>
    </citation>
    <scope>NUCLEOTIDE SEQUENCE</scope>
    <source>
        <strain evidence="13">CHK179-28034</strain>
    </source>
</reference>
<dbReference type="Gene3D" id="3.10.50.30">
    <property type="entry name" value="Transcription elongation factor, GreA/GreB, C-terminal domain"/>
    <property type="match status" value="1"/>
</dbReference>
<evidence type="ECO:0000259" key="12">
    <source>
        <dbReference type="Pfam" id="PF03449"/>
    </source>
</evidence>
<dbReference type="AlphaFoldDB" id="A0A9D2ENU3"/>
<comment type="function">
    <text evidence="7 9 10">Necessary for efficient RNA polymerase transcription elongation past template-encoded arresting sites. The arresting sites in DNA have the property of trapping a certain fraction of elongating RNA polymerases that pass through, resulting in locked ternary complexes. Cleavage of the nascent transcript by cleavage factors such as GreA or GreB allows the resumption of elongation from the new 3'terminus. GreA releases sequences of 2 to 3 nucleotides.</text>
</comment>
<dbReference type="InterPro" id="IPR028624">
    <property type="entry name" value="Tscrpt_elong_fac_GreA/B"/>
</dbReference>
<comment type="similarity">
    <text evidence="1 9 10">Belongs to the GreA/GreB family.</text>
</comment>
<evidence type="ECO:0000256" key="1">
    <source>
        <dbReference type="ARBA" id="ARBA00008213"/>
    </source>
</evidence>
<proteinExistence type="inferred from homology"/>
<dbReference type="GO" id="GO:0032784">
    <property type="term" value="P:regulation of DNA-templated transcription elongation"/>
    <property type="evidence" value="ECO:0007669"/>
    <property type="project" value="UniProtKB-UniRule"/>
</dbReference>
<dbReference type="HAMAP" id="MF_00105">
    <property type="entry name" value="GreA_GreB"/>
    <property type="match status" value="1"/>
</dbReference>
<dbReference type="GO" id="GO:0006354">
    <property type="term" value="P:DNA-templated transcription elongation"/>
    <property type="evidence" value="ECO:0007669"/>
    <property type="project" value="TreeGrafter"/>
</dbReference>
<protein>
    <recommendedName>
        <fullName evidence="2 9">Transcription elongation factor GreA</fullName>
    </recommendedName>
    <alternativeName>
        <fullName evidence="8 9">Transcript cleavage factor GreA</fullName>
    </alternativeName>
</protein>
<keyword evidence="6 9" id="KW-0804">Transcription</keyword>
<keyword evidence="13" id="KW-0648">Protein biosynthesis</keyword>
<keyword evidence="13" id="KW-0251">Elongation factor</keyword>
<keyword evidence="4" id="KW-0175">Coiled coil</keyword>
<evidence type="ECO:0000256" key="6">
    <source>
        <dbReference type="ARBA" id="ARBA00023163"/>
    </source>
</evidence>
<evidence type="ECO:0000256" key="3">
    <source>
        <dbReference type="ARBA" id="ARBA00023015"/>
    </source>
</evidence>
<dbReference type="InterPro" id="IPR023459">
    <property type="entry name" value="Tscrpt_elong_fac_GreA/B_fam"/>
</dbReference>
<dbReference type="InterPro" id="IPR022691">
    <property type="entry name" value="Tscrpt_elong_fac_GreA/B_N"/>
</dbReference>
<dbReference type="GO" id="GO:0003746">
    <property type="term" value="F:translation elongation factor activity"/>
    <property type="evidence" value="ECO:0007669"/>
    <property type="project" value="UniProtKB-KW"/>
</dbReference>
<name>A0A9D2ENU3_9FIRM</name>
<evidence type="ECO:0000256" key="4">
    <source>
        <dbReference type="ARBA" id="ARBA00023054"/>
    </source>
</evidence>
<evidence type="ECO:0000313" key="13">
    <source>
        <dbReference type="EMBL" id="HIZ40908.1"/>
    </source>
</evidence>
<dbReference type="GO" id="GO:0070063">
    <property type="term" value="F:RNA polymerase binding"/>
    <property type="evidence" value="ECO:0007669"/>
    <property type="project" value="InterPro"/>
</dbReference>
<evidence type="ECO:0000256" key="2">
    <source>
        <dbReference type="ARBA" id="ARBA00013729"/>
    </source>
</evidence>
<reference evidence="13" key="2">
    <citation type="submission" date="2021-04" db="EMBL/GenBank/DDBJ databases">
        <authorList>
            <person name="Gilroy R."/>
        </authorList>
    </citation>
    <scope>NUCLEOTIDE SEQUENCE</scope>
    <source>
        <strain evidence="13">CHK179-28034</strain>
    </source>
</reference>
<feature type="domain" description="Transcription elongation factor GreA/GreB N-terminal" evidence="12">
    <location>
        <begin position="5"/>
        <end position="73"/>
    </location>
</feature>